<protein>
    <submittedName>
        <fullName evidence="2">Cysteine-rich venom protein 6-like</fullName>
    </submittedName>
</protein>
<accession>A0A6P7FF64</accession>
<organism evidence="2">
    <name type="scientific">Diabrotica virgifera virgifera</name>
    <name type="common">western corn rootworm</name>
    <dbReference type="NCBI Taxonomy" id="50390"/>
    <lineage>
        <taxon>Eukaryota</taxon>
        <taxon>Metazoa</taxon>
        <taxon>Ecdysozoa</taxon>
        <taxon>Arthropoda</taxon>
        <taxon>Hexapoda</taxon>
        <taxon>Insecta</taxon>
        <taxon>Pterygota</taxon>
        <taxon>Neoptera</taxon>
        <taxon>Endopterygota</taxon>
        <taxon>Coleoptera</taxon>
        <taxon>Polyphaga</taxon>
        <taxon>Cucujiformia</taxon>
        <taxon>Chrysomeloidea</taxon>
        <taxon>Chrysomelidae</taxon>
        <taxon>Galerucinae</taxon>
        <taxon>Diabroticina</taxon>
        <taxon>Diabroticites</taxon>
        <taxon>Diabrotica</taxon>
    </lineage>
</organism>
<dbReference type="RefSeq" id="XP_028133512.1">
    <property type="nucleotide sequence ID" value="XM_028277711.1"/>
</dbReference>
<feature type="signal peptide" evidence="1">
    <location>
        <begin position="1"/>
        <end position="26"/>
    </location>
</feature>
<evidence type="ECO:0000313" key="2">
    <source>
        <dbReference type="RefSeq" id="XP_028133512.1"/>
    </source>
</evidence>
<feature type="chain" id="PRO_5027747450" evidence="1">
    <location>
        <begin position="27"/>
        <end position="103"/>
    </location>
</feature>
<evidence type="ECO:0000256" key="1">
    <source>
        <dbReference type="SAM" id="SignalP"/>
    </source>
</evidence>
<dbReference type="AlphaFoldDB" id="A0A6P7FF64"/>
<dbReference type="Gene3D" id="2.10.25.10">
    <property type="entry name" value="Laminin"/>
    <property type="match status" value="1"/>
</dbReference>
<gene>
    <name evidence="2" type="primary">LOC114328753</name>
</gene>
<sequence>MKYLILSCLACVSFILITCQASYVRGNDPTDLLLCPSNSHQACAPCCPDPSCQIRIVFCRADRYCDQRCKSICRCNVGYLKDNVTGKCVLPAQCPKSTIKPTS</sequence>
<dbReference type="InParanoid" id="A0A6P7FF64"/>
<keyword evidence="1" id="KW-0732">Signal</keyword>
<dbReference type="FunCoup" id="A0A6P7FF64">
    <property type="interactions" value="66"/>
</dbReference>
<proteinExistence type="predicted"/>
<name>A0A6P7FF64_DIAVI</name>
<reference evidence="2" key="1">
    <citation type="submission" date="2025-08" db="UniProtKB">
        <authorList>
            <consortium name="RefSeq"/>
        </authorList>
    </citation>
    <scope>IDENTIFICATION</scope>
    <source>
        <tissue evidence="2">Whole insect</tissue>
    </source>
</reference>